<evidence type="ECO:0000256" key="1">
    <source>
        <dbReference type="SAM" id="Phobius"/>
    </source>
</evidence>
<reference evidence="2 3" key="1">
    <citation type="journal article" date="2015" name="Genome Biol. Evol.">
        <title>The genome of winter moth (Operophtera brumata) provides a genomic perspective on sexual dimorphism and phenology.</title>
        <authorList>
            <person name="Derks M.F."/>
            <person name="Smit S."/>
            <person name="Salis L."/>
            <person name="Schijlen E."/>
            <person name="Bossers A."/>
            <person name="Mateman C."/>
            <person name="Pijl A.S."/>
            <person name="de Ridder D."/>
            <person name="Groenen M.A."/>
            <person name="Visser M.E."/>
            <person name="Megens H.J."/>
        </authorList>
    </citation>
    <scope>NUCLEOTIDE SEQUENCE [LARGE SCALE GENOMIC DNA]</scope>
    <source>
        <strain evidence="2">WM2013NL</strain>
        <tissue evidence="2">Head and thorax</tissue>
    </source>
</reference>
<accession>A0A0L7L857</accession>
<dbReference type="AlphaFoldDB" id="A0A0L7L857"/>
<keyword evidence="1" id="KW-0472">Membrane</keyword>
<proteinExistence type="predicted"/>
<organism evidence="2 3">
    <name type="scientific">Operophtera brumata</name>
    <name type="common">Winter moth</name>
    <name type="synonym">Phalaena brumata</name>
    <dbReference type="NCBI Taxonomy" id="104452"/>
    <lineage>
        <taxon>Eukaryota</taxon>
        <taxon>Metazoa</taxon>
        <taxon>Ecdysozoa</taxon>
        <taxon>Arthropoda</taxon>
        <taxon>Hexapoda</taxon>
        <taxon>Insecta</taxon>
        <taxon>Pterygota</taxon>
        <taxon>Neoptera</taxon>
        <taxon>Endopterygota</taxon>
        <taxon>Lepidoptera</taxon>
        <taxon>Glossata</taxon>
        <taxon>Ditrysia</taxon>
        <taxon>Geometroidea</taxon>
        <taxon>Geometridae</taxon>
        <taxon>Larentiinae</taxon>
        <taxon>Operophtera</taxon>
    </lineage>
</organism>
<protein>
    <submittedName>
        <fullName evidence="2">Uncharacterized protein</fullName>
    </submittedName>
</protein>
<dbReference type="Proteomes" id="UP000037510">
    <property type="component" value="Unassembled WGS sequence"/>
</dbReference>
<feature type="transmembrane region" description="Helical" evidence="1">
    <location>
        <begin position="6"/>
        <end position="30"/>
    </location>
</feature>
<gene>
    <name evidence="2" type="ORF">OBRU01_13699</name>
</gene>
<evidence type="ECO:0000313" key="2">
    <source>
        <dbReference type="EMBL" id="KOB71677.1"/>
    </source>
</evidence>
<name>A0A0L7L857_OPEBR</name>
<dbReference type="EMBL" id="JTDY01002316">
    <property type="protein sequence ID" value="KOB71677.1"/>
    <property type="molecule type" value="Genomic_DNA"/>
</dbReference>
<evidence type="ECO:0000313" key="3">
    <source>
        <dbReference type="Proteomes" id="UP000037510"/>
    </source>
</evidence>
<comment type="caution">
    <text evidence="2">The sequence shown here is derived from an EMBL/GenBank/DDBJ whole genome shotgun (WGS) entry which is preliminary data.</text>
</comment>
<keyword evidence="1" id="KW-0812">Transmembrane</keyword>
<keyword evidence="1" id="KW-1133">Transmembrane helix</keyword>
<keyword evidence="3" id="KW-1185">Reference proteome</keyword>
<sequence length="126" mass="14152">MPDWPWLVLAAMFGALSALAVPLALFLYYVQMFDKKPNLENEFSLPVTLPPEILNELTKGAGSTPEGALNAMLQFIFQQSTADTRWLRRRMATELAELLAKTSSGKIFESLTVRITALFINISHHR</sequence>